<keyword evidence="9 12" id="KW-1133">Transmembrane helix</keyword>
<feature type="transmembrane region" description="Helical" evidence="12">
    <location>
        <begin position="1048"/>
        <end position="1070"/>
    </location>
</feature>
<feature type="transmembrane region" description="Helical" evidence="12">
    <location>
        <begin position="785"/>
        <end position="818"/>
    </location>
</feature>
<dbReference type="SUPFAM" id="SSF90123">
    <property type="entry name" value="ABC transporter transmembrane region"/>
    <property type="match status" value="2"/>
</dbReference>
<comment type="similarity">
    <text evidence="2">Belongs to the ABC transporter superfamily. ABCC family. Conjugate transporter (TC 3.A.1.208) subfamily.</text>
</comment>
<dbReference type="InterPro" id="IPR044726">
    <property type="entry name" value="ABCC_6TM_D2"/>
</dbReference>
<sequence>MAEQPTRTVVKPASEHIDRKPCPEANANIFSKLFFIWLIPFIYKGWKKPLQDEDLWELRPFEKGQYTTNNLLQEYRNLKHTQSKYPKLQIALFRNHRSALFFTAVLKITDVTLQLVQPVFVNRLLVFLQQRNSPVDPPPNSVGIGWSFALLLAPFLKTLVENHYFIRTMRGGMRVRSGVQGVIYDKSLRMSPSARAASSLGEIVNLMQLDSQRIGDFFQFFHVLWSAPIQILAAVGLLYHYIGVSAVIGLIVTLCTFPIQGKLMVMQVRLRKAGIGITDRRVKLINEILQGIKAVKFYAWEEPFAAAVDKERRAEVKKFSHTIWLRSAFFAIMMVMPILVGVITFTFFSAVFGQALDPARIFTGIALLNQLRAPILMLPMTVNAYIDARIGMKRIERFIGLENTNNYSRREKGSDSDSIEDGIESDSEGLYSGSSNGSTGASIAIEGGSFEWSKLARNEETSSQKKGLLSKCIPNLKKRKKTPQGTDASNNENEANGLSTHISVRGPVLSDINLKMKSGQLVAIIGRVGSGKSSLIHAILGEMRKLRGSVTLHGSVAYVAQTAWIFNDTLRNNITFGKDFDEHLYKKAISVSALEHDMNILPAGDMTAIGEKGINLSGGQKQRVSIARAVYANADVYLFDDPLSALDAHVSQEVFQKCFSRRGFLKNKLRVLITNQVHVLPQCDEVVFLENGVVRCQGQYAMLAATDQSFQQLINEQQEEEAKHEKEEGRTRDESVNEASKHSTAISISKQEEETSKMKFPQSAAGTTLMQEEERKTGNVLLRAYYQYAVACGGVLMFLFMLVFWGATVALSVIAQWWLSYWSERELANDTRPLGFFLGIYFALTIGYAIATMMRSVWFLNLALFASKKLHDKMLGSVLRAPITFFDTTPIGRIISRFSRDVQTLDELLPQFFSQMLTTTLNLIAAYAFIGVILPIFFSVAVPVTIFYFILQRFFNRTSLELKRLDAISKSPIYAHFSETLGGLSTIRAYGKQNQAREENMRMIDVNQRAYFSWIAANRWFSLNLEMAGTLLIFATALFSVFAPGDTFAGNIGLGLTYALQVTGILGFTVRSITELEGQMSSVERVRYYSEDLPQEAPAKLDPKEDPKPPGWPAKGDVEIKDVQLRYREELDLVLKGVNVSISGGEKIGVVGRTGSGKSSLMIAILRMVEIAGGRISVDGVNLHDLGLDDVRNNITIIPQDPVVFSGTIRFNLDPFSKHSEAELWDALEKSHLKQFVQEFEGGLDAQVSEYGENMSAGQRQVICLTRALLRNSKILILDEASSSLDMETDRLIQETIRTHLKDATILTIAHRLFTLADYDKILVMEDGFAVEYGSPADLLGRADGKLKALVDSMGPRGAAQFRQLVGIGTSSS</sequence>
<dbReference type="PROSITE" id="PS50893">
    <property type="entry name" value="ABC_TRANSPORTER_2"/>
    <property type="match status" value="2"/>
</dbReference>
<feature type="transmembrane region" description="Helical" evidence="12">
    <location>
        <begin position="241"/>
        <end position="259"/>
    </location>
</feature>
<dbReference type="STRING" id="448386.A0A2V3JC58"/>
<dbReference type="Gene3D" id="3.40.50.300">
    <property type="entry name" value="P-loop containing nucleotide triphosphate hydrolases"/>
    <property type="match status" value="2"/>
</dbReference>
<feature type="compositionally biased region" description="Acidic residues" evidence="11">
    <location>
        <begin position="417"/>
        <end position="427"/>
    </location>
</feature>
<feature type="transmembrane region" description="Helical" evidence="12">
    <location>
        <begin position="217"/>
        <end position="235"/>
    </location>
</feature>
<evidence type="ECO:0000259" key="13">
    <source>
        <dbReference type="PROSITE" id="PS50893"/>
    </source>
</evidence>
<dbReference type="PROSITE" id="PS00211">
    <property type="entry name" value="ABC_TRANSPORTER_1"/>
    <property type="match status" value="1"/>
</dbReference>
<dbReference type="SUPFAM" id="SSF52540">
    <property type="entry name" value="P-loop containing nucleoside triphosphate hydrolases"/>
    <property type="match status" value="2"/>
</dbReference>
<dbReference type="InterPro" id="IPR011527">
    <property type="entry name" value="ABC1_TM_dom"/>
</dbReference>
<dbReference type="CDD" id="cd18580">
    <property type="entry name" value="ABC_6TM_ABCC_D2"/>
    <property type="match status" value="1"/>
</dbReference>
<evidence type="ECO:0000256" key="10">
    <source>
        <dbReference type="ARBA" id="ARBA00023136"/>
    </source>
</evidence>
<feature type="transmembrane region" description="Helical" evidence="12">
    <location>
        <begin position="924"/>
        <end position="951"/>
    </location>
</feature>
<dbReference type="Gene3D" id="1.20.1560.10">
    <property type="entry name" value="ABC transporter type 1, transmembrane domain"/>
    <property type="match status" value="2"/>
</dbReference>
<feature type="domain" description="ABC transmembrane type-1" evidence="14">
    <location>
        <begin position="101"/>
        <end position="387"/>
    </location>
</feature>
<evidence type="ECO:0000256" key="7">
    <source>
        <dbReference type="ARBA" id="ARBA00022741"/>
    </source>
</evidence>
<dbReference type="InterPro" id="IPR050173">
    <property type="entry name" value="ABC_transporter_C-like"/>
</dbReference>
<feature type="transmembrane region" description="Helical" evidence="12">
    <location>
        <begin position="99"/>
        <end position="121"/>
    </location>
</feature>
<evidence type="ECO:0000313" key="15">
    <source>
        <dbReference type="EMBL" id="PXF49940.1"/>
    </source>
</evidence>
<feature type="region of interest" description="Disordered" evidence="11">
    <location>
        <begin position="717"/>
        <end position="770"/>
    </location>
</feature>
<keyword evidence="4" id="KW-0813">Transport</keyword>
<feature type="transmembrane region" description="Helical" evidence="12">
    <location>
        <begin position="838"/>
        <end position="866"/>
    </location>
</feature>
<keyword evidence="8" id="KW-0067">ATP-binding</keyword>
<dbReference type="InterPro" id="IPR003439">
    <property type="entry name" value="ABC_transporter-like_ATP-bd"/>
</dbReference>
<evidence type="ECO:0000256" key="11">
    <source>
        <dbReference type="SAM" id="MobiDB-lite"/>
    </source>
</evidence>
<evidence type="ECO:0000256" key="1">
    <source>
        <dbReference type="ARBA" id="ARBA00004127"/>
    </source>
</evidence>
<dbReference type="InterPro" id="IPR036640">
    <property type="entry name" value="ABC1_TM_sf"/>
</dbReference>
<feature type="transmembrane region" description="Helical" evidence="12">
    <location>
        <begin position="323"/>
        <end position="349"/>
    </location>
</feature>
<dbReference type="InterPro" id="IPR044746">
    <property type="entry name" value="ABCC_6TM_D1"/>
</dbReference>
<dbReference type="PANTHER" id="PTHR24223:SF456">
    <property type="entry name" value="MULTIDRUG RESISTANCE-ASSOCIATED PROTEIN LETHAL(2)03659"/>
    <property type="match status" value="1"/>
</dbReference>
<gene>
    <name evidence="15" type="ORF">BWQ96_00100</name>
</gene>
<keyword evidence="5 12" id="KW-0812">Transmembrane</keyword>
<evidence type="ECO:0000256" key="3">
    <source>
        <dbReference type="ARBA" id="ARBA00014334"/>
    </source>
</evidence>
<dbReference type="FunFam" id="1.20.1560.10:FF:000082">
    <property type="entry name" value="ABC transporter, multidrug resistance associated protein"/>
    <property type="match status" value="1"/>
</dbReference>
<feature type="compositionally biased region" description="Basic and acidic residues" evidence="11">
    <location>
        <begin position="720"/>
        <end position="741"/>
    </location>
</feature>
<dbReference type="Proteomes" id="UP000247409">
    <property type="component" value="Unassembled WGS sequence"/>
</dbReference>
<keyword evidence="7" id="KW-0547">Nucleotide-binding</keyword>
<evidence type="ECO:0000259" key="14">
    <source>
        <dbReference type="PROSITE" id="PS50929"/>
    </source>
</evidence>
<dbReference type="FunFam" id="1.20.1560.10:FF:000010">
    <property type="entry name" value="Multidrug resistance-associated ABC transporter"/>
    <property type="match status" value="1"/>
</dbReference>
<proteinExistence type="inferred from homology"/>
<feature type="region of interest" description="Disordered" evidence="11">
    <location>
        <begin position="406"/>
        <end position="437"/>
    </location>
</feature>
<accession>A0A2V3JC58</accession>
<keyword evidence="16" id="KW-1185">Reference proteome</keyword>
<comment type="caution">
    <text evidence="15">The sequence shown here is derived from an EMBL/GenBank/DDBJ whole genome shotgun (WGS) entry which is preliminary data.</text>
</comment>
<evidence type="ECO:0000256" key="9">
    <source>
        <dbReference type="ARBA" id="ARBA00022989"/>
    </source>
</evidence>
<dbReference type="InterPro" id="IPR003593">
    <property type="entry name" value="AAA+_ATPase"/>
</dbReference>
<feature type="transmembrane region" description="Helical" evidence="12">
    <location>
        <begin position="141"/>
        <end position="160"/>
    </location>
</feature>
<dbReference type="GO" id="GO:0016020">
    <property type="term" value="C:membrane"/>
    <property type="evidence" value="ECO:0007669"/>
    <property type="project" value="InterPro"/>
</dbReference>
<protein>
    <recommendedName>
        <fullName evidence="3">Probable ATP-dependent transporter ycf16</fullName>
    </recommendedName>
</protein>
<feature type="domain" description="ABC transporter" evidence="13">
    <location>
        <begin position="1118"/>
        <end position="1352"/>
    </location>
</feature>
<dbReference type="GO" id="GO:0016887">
    <property type="term" value="F:ATP hydrolysis activity"/>
    <property type="evidence" value="ECO:0007669"/>
    <property type="project" value="InterPro"/>
</dbReference>
<evidence type="ECO:0000313" key="16">
    <source>
        <dbReference type="Proteomes" id="UP000247409"/>
    </source>
</evidence>
<keyword evidence="6" id="KW-0677">Repeat</keyword>
<dbReference type="CDD" id="cd03244">
    <property type="entry name" value="ABCC_MRP_domain2"/>
    <property type="match status" value="1"/>
</dbReference>
<evidence type="ECO:0000256" key="8">
    <source>
        <dbReference type="ARBA" id="ARBA00022840"/>
    </source>
</evidence>
<feature type="transmembrane region" description="Helical" evidence="12">
    <location>
        <begin position="1023"/>
        <end position="1042"/>
    </location>
</feature>
<dbReference type="OrthoDB" id="6500128at2759"/>
<dbReference type="CDD" id="cd18579">
    <property type="entry name" value="ABC_6TM_ABCC_D1"/>
    <property type="match status" value="1"/>
</dbReference>
<feature type="compositionally biased region" description="Polar residues" evidence="11">
    <location>
        <begin position="483"/>
        <end position="499"/>
    </location>
</feature>
<dbReference type="GO" id="GO:0012505">
    <property type="term" value="C:endomembrane system"/>
    <property type="evidence" value="ECO:0007669"/>
    <property type="project" value="UniProtKB-SubCell"/>
</dbReference>
<evidence type="ECO:0000256" key="5">
    <source>
        <dbReference type="ARBA" id="ARBA00022692"/>
    </source>
</evidence>
<dbReference type="InterPro" id="IPR027417">
    <property type="entry name" value="P-loop_NTPase"/>
</dbReference>
<dbReference type="EMBL" id="NBIV01000001">
    <property type="protein sequence ID" value="PXF49940.1"/>
    <property type="molecule type" value="Genomic_DNA"/>
</dbReference>
<dbReference type="PROSITE" id="PS50929">
    <property type="entry name" value="ABC_TM1F"/>
    <property type="match status" value="2"/>
</dbReference>
<evidence type="ECO:0000256" key="4">
    <source>
        <dbReference type="ARBA" id="ARBA00022448"/>
    </source>
</evidence>
<dbReference type="SMART" id="SM00382">
    <property type="entry name" value="AAA"/>
    <property type="match status" value="2"/>
</dbReference>
<keyword evidence="10 12" id="KW-0472">Membrane</keyword>
<dbReference type="FunFam" id="3.40.50.300:FF:000074">
    <property type="entry name" value="Multidrug resistance-associated protein 5 isoform 1"/>
    <property type="match status" value="1"/>
</dbReference>
<dbReference type="Pfam" id="PF00664">
    <property type="entry name" value="ABC_membrane"/>
    <property type="match status" value="2"/>
</dbReference>
<feature type="domain" description="ABC transmembrane type-1" evidence="14">
    <location>
        <begin position="795"/>
        <end position="1078"/>
    </location>
</feature>
<organism evidence="15 16">
    <name type="scientific">Gracilariopsis chorda</name>
    <dbReference type="NCBI Taxonomy" id="448386"/>
    <lineage>
        <taxon>Eukaryota</taxon>
        <taxon>Rhodophyta</taxon>
        <taxon>Florideophyceae</taxon>
        <taxon>Rhodymeniophycidae</taxon>
        <taxon>Gracilariales</taxon>
        <taxon>Gracilariaceae</taxon>
        <taxon>Gracilariopsis</taxon>
    </lineage>
</organism>
<name>A0A2V3JC58_9FLOR</name>
<evidence type="ECO:0000256" key="2">
    <source>
        <dbReference type="ARBA" id="ARBA00009726"/>
    </source>
</evidence>
<evidence type="ECO:0000256" key="6">
    <source>
        <dbReference type="ARBA" id="ARBA00022737"/>
    </source>
</evidence>
<dbReference type="InterPro" id="IPR017871">
    <property type="entry name" value="ABC_transporter-like_CS"/>
</dbReference>
<dbReference type="Pfam" id="PF00005">
    <property type="entry name" value="ABC_tran"/>
    <property type="match status" value="2"/>
</dbReference>
<dbReference type="GO" id="GO:0140359">
    <property type="term" value="F:ABC-type transporter activity"/>
    <property type="evidence" value="ECO:0007669"/>
    <property type="project" value="InterPro"/>
</dbReference>
<feature type="region of interest" description="Disordered" evidence="11">
    <location>
        <begin position="466"/>
        <end position="499"/>
    </location>
</feature>
<evidence type="ECO:0000256" key="12">
    <source>
        <dbReference type="SAM" id="Phobius"/>
    </source>
</evidence>
<feature type="transmembrane region" description="Helical" evidence="12">
    <location>
        <begin position="361"/>
        <end position="386"/>
    </location>
</feature>
<reference evidence="15 16" key="1">
    <citation type="journal article" date="2018" name="Mol. Biol. Evol.">
        <title>Analysis of the draft genome of the red seaweed Gracilariopsis chorda provides insights into genome size evolution in Rhodophyta.</title>
        <authorList>
            <person name="Lee J."/>
            <person name="Yang E.C."/>
            <person name="Graf L."/>
            <person name="Yang J.H."/>
            <person name="Qiu H."/>
            <person name="Zel Zion U."/>
            <person name="Chan C.X."/>
            <person name="Stephens T.G."/>
            <person name="Weber A.P.M."/>
            <person name="Boo G.H."/>
            <person name="Boo S.M."/>
            <person name="Kim K.M."/>
            <person name="Shin Y."/>
            <person name="Jung M."/>
            <person name="Lee S.J."/>
            <person name="Yim H.S."/>
            <person name="Lee J.H."/>
            <person name="Bhattacharya D."/>
            <person name="Yoon H.S."/>
        </authorList>
    </citation>
    <scope>NUCLEOTIDE SEQUENCE [LARGE SCALE GENOMIC DNA]</scope>
    <source>
        <strain evidence="15 16">SKKU-2015</strain>
        <tissue evidence="15">Whole body</tissue>
    </source>
</reference>
<dbReference type="PANTHER" id="PTHR24223">
    <property type="entry name" value="ATP-BINDING CASSETTE SUB-FAMILY C"/>
    <property type="match status" value="1"/>
</dbReference>
<dbReference type="FunFam" id="3.40.50.300:FF:000997">
    <property type="entry name" value="Multidrug resistance-associated protein 1"/>
    <property type="match status" value="1"/>
</dbReference>
<comment type="subcellular location">
    <subcellularLocation>
        <location evidence="1">Endomembrane system</location>
        <topology evidence="1">Multi-pass membrane protein</topology>
    </subcellularLocation>
</comment>
<feature type="domain" description="ABC transporter" evidence="13">
    <location>
        <begin position="493"/>
        <end position="716"/>
    </location>
</feature>
<dbReference type="GO" id="GO:0005524">
    <property type="term" value="F:ATP binding"/>
    <property type="evidence" value="ECO:0007669"/>
    <property type="project" value="UniProtKB-KW"/>
</dbReference>
<dbReference type="CDD" id="cd03250">
    <property type="entry name" value="ABCC_MRP_domain1"/>
    <property type="match status" value="1"/>
</dbReference>